<evidence type="ECO:0000256" key="1">
    <source>
        <dbReference type="SAM" id="MobiDB-lite"/>
    </source>
</evidence>
<dbReference type="Proteomes" id="UP001424459">
    <property type="component" value="Unassembled WGS sequence"/>
</dbReference>
<proteinExistence type="predicted"/>
<feature type="compositionally biased region" description="Low complexity" evidence="1">
    <location>
        <begin position="15"/>
        <end position="25"/>
    </location>
</feature>
<reference evidence="3" key="1">
    <citation type="journal article" date="2019" name="Int. J. Syst. Evol. Microbiol.">
        <title>The Global Catalogue of Microorganisms (GCM) 10K type strain sequencing project: providing services to taxonomists for standard genome sequencing and annotation.</title>
        <authorList>
            <consortium name="The Broad Institute Genomics Platform"/>
            <consortium name="The Broad Institute Genome Sequencing Center for Infectious Disease"/>
            <person name="Wu L."/>
            <person name="Ma J."/>
        </authorList>
    </citation>
    <scope>NUCLEOTIDE SEQUENCE [LARGE SCALE GENOMIC DNA]</scope>
    <source>
        <strain evidence="3">JCM 17564</strain>
    </source>
</reference>
<protein>
    <submittedName>
        <fullName evidence="2">Uncharacterized protein</fullName>
    </submittedName>
</protein>
<evidence type="ECO:0000313" key="2">
    <source>
        <dbReference type="EMBL" id="GAA4039566.1"/>
    </source>
</evidence>
<organism evidence="2 3">
    <name type="scientific">Sphingomonas rosea</name>
    <dbReference type="NCBI Taxonomy" id="335605"/>
    <lineage>
        <taxon>Bacteria</taxon>
        <taxon>Pseudomonadati</taxon>
        <taxon>Pseudomonadota</taxon>
        <taxon>Alphaproteobacteria</taxon>
        <taxon>Sphingomonadales</taxon>
        <taxon>Sphingomonadaceae</taxon>
        <taxon>Sphingomonas</taxon>
    </lineage>
</organism>
<accession>A0ABP7UBF4</accession>
<evidence type="ECO:0000313" key="3">
    <source>
        <dbReference type="Proteomes" id="UP001424459"/>
    </source>
</evidence>
<comment type="caution">
    <text evidence="2">The sequence shown here is derived from an EMBL/GenBank/DDBJ whole genome shotgun (WGS) entry which is preliminary data.</text>
</comment>
<dbReference type="EMBL" id="BAABBR010000001">
    <property type="protein sequence ID" value="GAA4039566.1"/>
    <property type="molecule type" value="Genomic_DNA"/>
</dbReference>
<feature type="region of interest" description="Disordered" evidence="1">
    <location>
        <begin position="41"/>
        <end position="68"/>
    </location>
</feature>
<gene>
    <name evidence="2" type="ORF">GCM10022281_20550</name>
</gene>
<keyword evidence="3" id="KW-1185">Reference proteome</keyword>
<feature type="compositionally biased region" description="Basic and acidic residues" evidence="1">
    <location>
        <begin position="51"/>
        <end position="62"/>
    </location>
</feature>
<name>A0ABP7UBF4_9SPHN</name>
<feature type="region of interest" description="Disordered" evidence="1">
    <location>
        <begin position="1"/>
        <end position="25"/>
    </location>
</feature>
<sequence length="68" mass="7043">MPPSCGSTTAKRDSTSSSFGSASTGVAACAASNNPTIIMTHPLTSMPPNLERARAEPQEHTGLRRRSG</sequence>